<keyword evidence="5 8" id="KW-0505">Motor protein</keyword>
<keyword evidence="14" id="KW-1185">Reference proteome</keyword>
<evidence type="ECO:0000256" key="7">
    <source>
        <dbReference type="ARBA" id="ARBA00061030"/>
    </source>
</evidence>
<proteinExistence type="inferred from homology"/>
<dbReference type="InterPro" id="IPR013761">
    <property type="entry name" value="SAM/pointed_sf"/>
</dbReference>
<dbReference type="GO" id="GO:0007018">
    <property type="term" value="P:microtubule-based movement"/>
    <property type="evidence" value="ECO:0007669"/>
    <property type="project" value="InterPro"/>
</dbReference>
<keyword evidence="3 8" id="KW-0547">Nucleotide-binding</keyword>
<feature type="domain" description="SAM" evidence="12">
    <location>
        <begin position="9"/>
        <end position="64"/>
    </location>
</feature>
<dbReference type="InterPro" id="IPR036961">
    <property type="entry name" value="Kinesin_motor_dom_sf"/>
</dbReference>
<comment type="subcellular location">
    <subcellularLocation>
        <location evidence="1">Cytoplasm</location>
        <location evidence="1">Cytoskeleton</location>
    </subcellularLocation>
</comment>
<dbReference type="GO" id="GO:0005524">
    <property type="term" value="F:ATP binding"/>
    <property type="evidence" value="ECO:0007669"/>
    <property type="project" value="UniProtKB-UniRule"/>
</dbReference>
<evidence type="ECO:0000256" key="6">
    <source>
        <dbReference type="ARBA" id="ARBA00023212"/>
    </source>
</evidence>
<feature type="domain" description="Kinesin motor" evidence="11">
    <location>
        <begin position="227"/>
        <end position="558"/>
    </location>
</feature>
<dbReference type="Pfam" id="PF00536">
    <property type="entry name" value="SAM_1"/>
    <property type="match status" value="1"/>
</dbReference>
<evidence type="ECO:0000259" key="11">
    <source>
        <dbReference type="PROSITE" id="PS50067"/>
    </source>
</evidence>
<dbReference type="InterPro" id="IPR027640">
    <property type="entry name" value="Kinesin-like_fam"/>
</dbReference>
<dbReference type="Proteomes" id="UP001044222">
    <property type="component" value="Chromosome 10"/>
</dbReference>
<keyword evidence="6" id="KW-0963">Cytoplasm</keyword>
<comment type="caution">
    <text evidence="13">The sequence shown here is derived from an EMBL/GenBank/DDBJ whole genome shotgun (WGS) entry which is preliminary data.</text>
</comment>
<dbReference type="PANTHER" id="PTHR47971">
    <property type="entry name" value="KINESIN-RELATED PROTEIN 6"/>
    <property type="match status" value="1"/>
</dbReference>
<dbReference type="PANTHER" id="PTHR47971:SF20">
    <property type="entry name" value="KINESIN-LIKE PROTEIN KIF24"/>
    <property type="match status" value="1"/>
</dbReference>
<dbReference type="Gene3D" id="1.10.150.50">
    <property type="entry name" value="Transcription Factor, Ets-1"/>
    <property type="match status" value="1"/>
</dbReference>
<dbReference type="GO" id="GO:0003777">
    <property type="term" value="F:microtubule motor activity"/>
    <property type="evidence" value="ECO:0007669"/>
    <property type="project" value="InterPro"/>
</dbReference>
<dbReference type="GO" id="GO:0007019">
    <property type="term" value="P:microtubule depolymerization"/>
    <property type="evidence" value="ECO:0007669"/>
    <property type="project" value="TreeGrafter"/>
</dbReference>
<dbReference type="InterPro" id="IPR001752">
    <property type="entry name" value="Kinesin_motor_dom"/>
</dbReference>
<dbReference type="InterPro" id="IPR019821">
    <property type="entry name" value="Kinesin_motor_CS"/>
</dbReference>
<dbReference type="PRINTS" id="PR00380">
    <property type="entry name" value="KINESINHEAVY"/>
</dbReference>
<protein>
    <recommendedName>
        <fullName evidence="9">Kinesin-like protein</fullName>
    </recommendedName>
</protein>
<feature type="region of interest" description="Disordered" evidence="10">
    <location>
        <begin position="558"/>
        <end position="596"/>
    </location>
</feature>
<gene>
    <name evidence="13" type="ORF">ANANG_G00194890</name>
</gene>
<evidence type="ECO:0000313" key="13">
    <source>
        <dbReference type="EMBL" id="KAG5840998.1"/>
    </source>
</evidence>
<organism evidence="13 14">
    <name type="scientific">Anguilla anguilla</name>
    <name type="common">European freshwater eel</name>
    <name type="synonym">Muraena anguilla</name>
    <dbReference type="NCBI Taxonomy" id="7936"/>
    <lineage>
        <taxon>Eukaryota</taxon>
        <taxon>Metazoa</taxon>
        <taxon>Chordata</taxon>
        <taxon>Craniata</taxon>
        <taxon>Vertebrata</taxon>
        <taxon>Euteleostomi</taxon>
        <taxon>Actinopterygii</taxon>
        <taxon>Neopterygii</taxon>
        <taxon>Teleostei</taxon>
        <taxon>Anguilliformes</taxon>
        <taxon>Anguillidae</taxon>
        <taxon>Anguilla</taxon>
    </lineage>
</organism>
<dbReference type="SUPFAM" id="SSF52540">
    <property type="entry name" value="P-loop containing nucleoside triphosphate hydrolases"/>
    <property type="match status" value="1"/>
</dbReference>
<dbReference type="FunFam" id="3.40.850.10:FF:000012">
    <property type="entry name" value="Kinesin-like protein"/>
    <property type="match status" value="1"/>
</dbReference>
<feature type="region of interest" description="Disordered" evidence="10">
    <location>
        <begin position="135"/>
        <end position="176"/>
    </location>
</feature>
<dbReference type="PROSITE" id="PS00411">
    <property type="entry name" value="KINESIN_MOTOR_1"/>
    <property type="match status" value="1"/>
</dbReference>
<dbReference type="CDD" id="cd09541">
    <property type="entry name" value="SAM_KIF24-like"/>
    <property type="match status" value="1"/>
</dbReference>
<accession>A0A9D3M8R8</accession>
<sequence length="596" mass="66965">MTSCLYECLYEAGLQRYYPQFTAMGLSQLAHLSQLTMGDYPRLGVQDMGDRTRLFHLVQLVKGFEEEEDERYVEEERAAVLSRRPPPRRQLDFSVLSPEPEKRRLGRDCMTPCKAQTDRETPFRSVPGERVACRRSAHTPTVTPKLSGHTDKEAARHSRRMDKVTQHSDRERGERRWAELSYRKSLLKQEAAPMHQGQRSPGYNYGLPMSSPASSTRSSAGRAAAERIRVCVRKRPLSRAEEKRGEADVVAVRNGESVRVHEQKEAVDLTQYVLQHEFYFDEVFSEACTNEDVYEKTAYPLIQHIFNGGKATCFAYGQTGAGKTHTMLGSSPRRPGLYALAARDIFARLAQAEQRPGPSPGPGPLSVRVSFFEIYCGQLYDLLDHRKRLFAREDGQRMVQIAGLREVGVESVASLLEVISRGSRERSRGASGVNCDSSRSHALLQIHLRACTHRLVGRISFVDLAGSERACDTRDPDRQSRMEGAEINQSLLALKECIRALDQELSHTPFRQSKLTQVLKDSFIGNSKTCMIANISPSHLATEHTLNTLRYADRVKELKKGGKSSHSHGGRGVKRWPPHPPNATNTSAGGRARPRR</sequence>
<evidence type="ECO:0000256" key="2">
    <source>
        <dbReference type="ARBA" id="ARBA00022701"/>
    </source>
</evidence>
<dbReference type="CDD" id="cd01367">
    <property type="entry name" value="KISc_KIF2_like"/>
    <property type="match status" value="1"/>
</dbReference>
<evidence type="ECO:0000256" key="8">
    <source>
        <dbReference type="PROSITE-ProRule" id="PRU00283"/>
    </source>
</evidence>
<dbReference type="InterPro" id="IPR001660">
    <property type="entry name" value="SAM"/>
</dbReference>
<evidence type="ECO:0000256" key="9">
    <source>
        <dbReference type="RuleBase" id="RU000394"/>
    </source>
</evidence>
<evidence type="ECO:0000256" key="1">
    <source>
        <dbReference type="ARBA" id="ARBA00004245"/>
    </source>
</evidence>
<reference evidence="13" key="1">
    <citation type="submission" date="2021-01" db="EMBL/GenBank/DDBJ databases">
        <title>A chromosome-scale assembly of European eel, Anguilla anguilla.</title>
        <authorList>
            <person name="Henkel C."/>
            <person name="Jong-Raadsen S.A."/>
            <person name="Dufour S."/>
            <person name="Weltzien F.-A."/>
            <person name="Palstra A.P."/>
            <person name="Pelster B."/>
            <person name="Spaink H.P."/>
            <person name="Van Den Thillart G.E."/>
            <person name="Jansen H."/>
            <person name="Zahm M."/>
            <person name="Klopp C."/>
            <person name="Cedric C."/>
            <person name="Louis A."/>
            <person name="Berthelot C."/>
            <person name="Parey E."/>
            <person name="Roest Crollius H."/>
            <person name="Montfort J."/>
            <person name="Robinson-Rechavi M."/>
            <person name="Bucao C."/>
            <person name="Bouchez O."/>
            <person name="Gislard M."/>
            <person name="Lluch J."/>
            <person name="Milhes M."/>
            <person name="Lampietro C."/>
            <person name="Lopez Roques C."/>
            <person name="Donnadieu C."/>
            <person name="Braasch I."/>
            <person name="Desvignes T."/>
            <person name="Postlethwait J."/>
            <person name="Bobe J."/>
            <person name="Guiguen Y."/>
            <person name="Dirks R."/>
        </authorList>
    </citation>
    <scope>NUCLEOTIDE SEQUENCE</scope>
    <source>
        <strain evidence="13">Tag_6206</strain>
        <tissue evidence="13">Liver</tissue>
    </source>
</reference>
<keyword evidence="2 9" id="KW-0493">Microtubule</keyword>
<dbReference type="Gene3D" id="3.40.850.10">
    <property type="entry name" value="Kinesin motor domain"/>
    <property type="match status" value="1"/>
</dbReference>
<dbReference type="AlphaFoldDB" id="A0A9D3M8R8"/>
<keyword evidence="4 8" id="KW-0067">ATP-binding</keyword>
<dbReference type="SMART" id="SM00129">
    <property type="entry name" value="KISc"/>
    <property type="match status" value="1"/>
</dbReference>
<dbReference type="PROSITE" id="PS50067">
    <property type="entry name" value="KINESIN_MOTOR_2"/>
    <property type="match status" value="1"/>
</dbReference>
<feature type="compositionally biased region" description="Basic residues" evidence="10">
    <location>
        <begin position="561"/>
        <end position="577"/>
    </location>
</feature>
<evidence type="ECO:0000256" key="3">
    <source>
        <dbReference type="ARBA" id="ARBA00022741"/>
    </source>
</evidence>
<evidence type="ECO:0000259" key="12">
    <source>
        <dbReference type="PROSITE" id="PS50105"/>
    </source>
</evidence>
<evidence type="ECO:0000313" key="14">
    <source>
        <dbReference type="Proteomes" id="UP001044222"/>
    </source>
</evidence>
<feature type="compositionally biased region" description="Basic and acidic residues" evidence="10">
    <location>
        <begin position="148"/>
        <end position="176"/>
    </location>
</feature>
<evidence type="ECO:0000256" key="10">
    <source>
        <dbReference type="SAM" id="MobiDB-lite"/>
    </source>
</evidence>
<dbReference type="PROSITE" id="PS50105">
    <property type="entry name" value="SAM_DOMAIN"/>
    <property type="match status" value="1"/>
</dbReference>
<dbReference type="EMBL" id="JAFIRN010000010">
    <property type="protein sequence ID" value="KAG5840998.1"/>
    <property type="molecule type" value="Genomic_DNA"/>
</dbReference>
<dbReference type="GO" id="GO:0008017">
    <property type="term" value="F:microtubule binding"/>
    <property type="evidence" value="ECO:0007669"/>
    <property type="project" value="InterPro"/>
</dbReference>
<dbReference type="SUPFAM" id="SSF47769">
    <property type="entry name" value="SAM/Pointed domain"/>
    <property type="match status" value="1"/>
</dbReference>
<dbReference type="Pfam" id="PF00225">
    <property type="entry name" value="Kinesin"/>
    <property type="match status" value="1"/>
</dbReference>
<keyword evidence="6" id="KW-0206">Cytoskeleton</keyword>
<feature type="binding site" evidence="8">
    <location>
        <begin position="317"/>
        <end position="324"/>
    </location>
    <ligand>
        <name>ATP</name>
        <dbReference type="ChEBI" id="CHEBI:30616"/>
    </ligand>
</feature>
<name>A0A9D3M8R8_ANGAN</name>
<evidence type="ECO:0000256" key="5">
    <source>
        <dbReference type="ARBA" id="ARBA00023175"/>
    </source>
</evidence>
<dbReference type="GO" id="GO:0005874">
    <property type="term" value="C:microtubule"/>
    <property type="evidence" value="ECO:0007669"/>
    <property type="project" value="UniProtKB-KW"/>
</dbReference>
<evidence type="ECO:0000256" key="4">
    <source>
        <dbReference type="ARBA" id="ARBA00022840"/>
    </source>
</evidence>
<dbReference type="InterPro" id="IPR027417">
    <property type="entry name" value="P-loop_NTPase"/>
</dbReference>
<comment type="similarity">
    <text evidence="7">Belongs to the TRAFAC class myosin-kinesin ATPase superfamily. Kinesin family. KIN-13 subfamily.</text>
</comment>